<gene>
    <name evidence="5 8" type="primary">truB</name>
    <name evidence="8" type="ORF">COU90_02780</name>
</gene>
<keyword evidence="4 5" id="KW-0413">Isomerase</keyword>
<comment type="function">
    <text evidence="5">Responsible for synthesis of pseudouridine from uracil-55 in the psi GC loop of transfer RNAs.</text>
</comment>
<comment type="similarity">
    <text evidence="2 5">Belongs to the pseudouridine synthase TruB family. Type 1 subfamily.</text>
</comment>
<keyword evidence="3 5" id="KW-0819">tRNA processing</keyword>
<protein>
    <recommendedName>
        <fullName evidence="5">tRNA pseudouridine synthase B</fullName>
        <ecNumber evidence="5">5.4.99.25</ecNumber>
    </recommendedName>
    <alternativeName>
        <fullName evidence="5">tRNA pseudouridine(55) synthase</fullName>
        <shortName evidence="5">Psi55 synthase</shortName>
    </alternativeName>
    <alternativeName>
        <fullName evidence="5">tRNA pseudouridylate synthase</fullName>
    </alternativeName>
    <alternativeName>
        <fullName evidence="5">tRNA-uridine isomerase</fullName>
    </alternativeName>
</protein>
<dbReference type="InterPro" id="IPR020103">
    <property type="entry name" value="PsdUridine_synth_cat_dom_sf"/>
</dbReference>
<dbReference type="Pfam" id="PF01509">
    <property type="entry name" value="TruB_N"/>
    <property type="match status" value="1"/>
</dbReference>
<dbReference type="InterPro" id="IPR032819">
    <property type="entry name" value="TruB_C"/>
</dbReference>
<feature type="domain" description="tRNA pseudouridylate synthase B C-terminal" evidence="7">
    <location>
        <begin position="177"/>
        <end position="218"/>
    </location>
</feature>
<dbReference type="CDD" id="cd02573">
    <property type="entry name" value="PseudoU_synth_EcTruB"/>
    <property type="match status" value="1"/>
</dbReference>
<dbReference type="SUPFAM" id="SSF55120">
    <property type="entry name" value="Pseudouridine synthase"/>
    <property type="match status" value="1"/>
</dbReference>
<dbReference type="GO" id="GO:1990481">
    <property type="term" value="P:mRNA pseudouridine synthesis"/>
    <property type="evidence" value="ECO:0007669"/>
    <property type="project" value="TreeGrafter"/>
</dbReference>
<dbReference type="PANTHER" id="PTHR13767">
    <property type="entry name" value="TRNA-PSEUDOURIDINE SYNTHASE"/>
    <property type="match status" value="1"/>
</dbReference>
<dbReference type="EC" id="5.4.99.25" evidence="5"/>
<name>A0A2M8KWT8_9BACT</name>
<evidence type="ECO:0000259" key="7">
    <source>
        <dbReference type="Pfam" id="PF16198"/>
    </source>
</evidence>
<comment type="caution">
    <text evidence="8">The sequence shown here is derived from an EMBL/GenBank/DDBJ whole genome shotgun (WGS) entry which is preliminary data.</text>
</comment>
<dbReference type="HAMAP" id="MF_01080">
    <property type="entry name" value="TruB_bact"/>
    <property type="match status" value="1"/>
</dbReference>
<evidence type="ECO:0000313" key="9">
    <source>
        <dbReference type="Proteomes" id="UP000229098"/>
    </source>
</evidence>
<evidence type="ECO:0000256" key="1">
    <source>
        <dbReference type="ARBA" id="ARBA00000385"/>
    </source>
</evidence>
<dbReference type="AlphaFoldDB" id="A0A2M8KWT8"/>
<organism evidence="8 9">
    <name type="scientific">Candidatus Ryanbacteria bacterium CG10_big_fil_rev_8_21_14_0_10_43_42</name>
    <dbReference type="NCBI Taxonomy" id="1974864"/>
    <lineage>
        <taxon>Bacteria</taxon>
        <taxon>Candidatus Ryaniibacteriota</taxon>
    </lineage>
</organism>
<reference evidence="9" key="1">
    <citation type="submission" date="2017-09" db="EMBL/GenBank/DDBJ databases">
        <title>Depth-based differentiation of microbial function through sediment-hosted aquifers and enrichment of novel symbionts in the deep terrestrial subsurface.</title>
        <authorList>
            <person name="Probst A.J."/>
            <person name="Ladd B."/>
            <person name="Jarett J.K."/>
            <person name="Geller-Mcgrath D.E."/>
            <person name="Sieber C.M.K."/>
            <person name="Emerson J.B."/>
            <person name="Anantharaman K."/>
            <person name="Thomas B.C."/>
            <person name="Malmstrom R."/>
            <person name="Stieglmeier M."/>
            <person name="Klingl A."/>
            <person name="Woyke T."/>
            <person name="Ryan C.M."/>
            <person name="Banfield J.F."/>
        </authorList>
    </citation>
    <scope>NUCLEOTIDE SEQUENCE [LARGE SCALE GENOMIC DNA]</scope>
</reference>
<evidence type="ECO:0000259" key="6">
    <source>
        <dbReference type="Pfam" id="PF01509"/>
    </source>
</evidence>
<evidence type="ECO:0000256" key="5">
    <source>
        <dbReference type="HAMAP-Rule" id="MF_01080"/>
    </source>
</evidence>
<dbReference type="GO" id="GO:0031119">
    <property type="term" value="P:tRNA pseudouridine synthesis"/>
    <property type="evidence" value="ECO:0007669"/>
    <property type="project" value="UniProtKB-UniRule"/>
</dbReference>
<dbReference type="GO" id="GO:0003723">
    <property type="term" value="F:RNA binding"/>
    <property type="evidence" value="ECO:0007669"/>
    <property type="project" value="InterPro"/>
</dbReference>
<feature type="active site" description="Nucleophile" evidence="5">
    <location>
        <position position="42"/>
    </location>
</feature>
<dbReference type="NCBIfam" id="TIGR00431">
    <property type="entry name" value="TruB"/>
    <property type="match status" value="1"/>
</dbReference>
<evidence type="ECO:0000256" key="4">
    <source>
        <dbReference type="ARBA" id="ARBA00023235"/>
    </source>
</evidence>
<dbReference type="PANTHER" id="PTHR13767:SF2">
    <property type="entry name" value="PSEUDOURIDYLATE SYNTHASE TRUB1"/>
    <property type="match status" value="1"/>
</dbReference>
<proteinExistence type="inferred from homology"/>
<accession>A0A2M8KWT8</accession>
<dbReference type="InterPro" id="IPR002501">
    <property type="entry name" value="PsdUridine_synth_N"/>
</dbReference>
<dbReference type="GO" id="GO:0160148">
    <property type="term" value="F:tRNA pseudouridine(55) synthase activity"/>
    <property type="evidence" value="ECO:0007669"/>
    <property type="project" value="UniProtKB-EC"/>
</dbReference>
<dbReference type="Pfam" id="PF16198">
    <property type="entry name" value="TruB_C_2"/>
    <property type="match status" value="1"/>
</dbReference>
<dbReference type="Gene3D" id="3.30.2350.10">
    <property type="entry name" value="Pseudouridine synthase"/>
    <property type="match status" value="1"/>
</dbReference>
<evidence type="ECO:0000256" key="3">
    <source>
        <dbReference type="ARBA" id="ARBA00022694"/>
    </source>
</evidence>
<dbReference type="EMBL" id="PFEF01000006">
    <property type="protein sequence ID" value="PJE64352.1"/>
    <property type="molecule type" value="Genomic_DNA"/>
</dbReference>
<comment type="catalytic activity">
    <reaction evidence="1 5">
        <text>uridine(55) in tRNA = pseudouridine(55) in tRNA</text>
        <dbReference type="Rhea" id="RHEA:42532"/>
        <dbReference type="Rhea" id="RHEA-COMP:10101"/>
        <dbReference type="Rhea" id="RHEA-COMP:10102"/>
        <dbReference type="ChEBI" id="CHEBI:65314"/>
        <dbReference type="ChEBI" id="CHEBI:65315"/>
        <dbReference type="EC" id="5.4.99.25"/>
    </reaction>
</comment>
<evidence type="ECO:0000313" key="8">
    <source>
        <dbReference type="EMBL" id="PJE64352.1"/>
    </source>
</evidence>
<sequence length="219" mass="23869">MDFIMKDIFAVWKPKGMTSHDVVNAVRRATGIKKVGHAGTLDPLAEGVLVVGVGRDATKQLGDIVAKEKEYVAEVLLGTTSSTDDEEGEKTKRNVSIQPSKKDVEKVIKSFIGRSMQAPPRYSALKVGGVPAYAYARAGKAVELKERQIMVKEMELVSYVYPFVCFRTVTGPGVYVRALARDMGERLHTGGYLTALTRTRVGAFTGKDACVLSELKKAL</sequence>
<evidence type="ECO:0000256" key="2">
    <source>
        <dbReference type="ARBA" id="ARBA00005642"/>
    </source>
</evidence>
<feature type="domain" description="Pseudouridine synthase II N-terminal" evidence="6">
    <location>
        <begin position="27"/>
        <end position="176"/>
    </location>
</feature>
<dbReference type="InterPro" id="IPR014780">
    <property type="entry name" value="tRNA_psdUridine_synth_TruB"/>
</dbReference>
<dbReference type="Proteomes" id="UP000229098">
    <property type="component" value="Unassembled WGS sequence"/>
</dbReference>